<dbReference type="Pfam" id="PF03884">
    <property type="entry name" value="YacG"/>
    <property type="match status" value="1"/>
</dbReference>
<reference evidence="4" key="1">
    <citation type="journal article" date="2021" name="bioRxiv">
        <title>Unraveling nitrogen, sulfur and carbon metabolic pathways and microbial community transcriptional responses to substrate deprivation and toxicity stresses in a bioreactor mimicking anoxic brackish coastal sediment conditions.</title>
        <authorList>
            <person name="Martins P.D."/>
            <person name="Echeveste M.J."/>
            <person name="Arshad A."/>
            <person name="Kurth J."/>
            <person name="Ouboter H."/>
            <person name="Jetten M.S.M."/>
            <person name="Welte C.U."/>
        </authorList>
    </citation>
    <scope>NUCLEOTIDE SEQUENCE</scope>
    <source>
        <strain evidence="4">MAG_39</strain>
    </source>
</reference>
<dbReference type="HAMAP" id="MF_00649">
    <property type="entry name" value="DNA_gyrase_inhibitor_YacG"/>
    <property type="match status" value="1"/>
</dbReference>
<name>A0A953M2T2_9BACT</name>
<organism evidence="4 5">
    <name type="scientific">Candidatus Nitrobium versatile</name>
    <dbReference type="NCBI Taxonomy" id="2884831"/>
    <lineage>
        <taxon>Bacteria</taxon>
        <taxon>Pseudomonadati</taxon>
        <taxon>Nitrospirota</taxon>
        <taxon>Nitrospiria</taxon>
        <taxon>Nitrospirales</taxon>
        <taxon>Nitrospiraceae</taxon>
        <taxon>Candidatus Nitrobium</taxon>
    </lineage>
</organism>
<dbReference type="PANTHER" id="PTHR36150:SF1">
    <property type="entry name" value="DNA GYRASE INHIBITOR YACG"/>
    <property type="match status" value="1"/>
</dbReference>
<dbReference type="PANTHER" id="PTHR36150">
    <property type="entry name" value="DNA GYRASE INHIBITOR YACG"/>
    <property type="match status" value="1"/>
</dbReference>
<dbReference type="Proteomes" id="UP000705867">
    <property type="component" value="Unassembled WGS sequence"/>
</dbReference>
<feature type="compositionally biased region" description="Basic and acidic residues" evidence="3">
    <location>
        <begin position="52"/>
        <end position="62"/>
    </location>
</feature>
<keyword evidence="1" id="KW-0479">Metal-binding</keyword>
<dbReference type="InterPro" id="IPR013088">
    <property type="entry name" value="Znf_NHR/GATA"/>
</dbReference>
<dbReference type="SUPFAM" id="SSF57716">
    <property type="entry name" value="Glucocorticoid receptor-like (DNA-binding domain)"/>
    <property type="match status" value="1"/>
</dbReference>
<evidence type="ECO:0000313" key="5">
    <source>
        <dbReference type="Proteomes" id="UP000705867"/>
    </source>
</evidence>
<feature type="region of interest" description="Disordered" evidence="3">
    <location>
        <begin position="42"/>
        <end position="62"/>
    </location>
</feature>
<sequence length="62" mass="7288">MQIRCPVCKKKTTWEENPCRPFCSERCKLIDLGKWAAEEYRVPGEEAEEREEEKKAANENEA</sequence>
<evidence type="ECO:0000313" key="4">
    <source>
        <dbReference type="EMBL" id="MBZ0157920.1"/>
    </source>
</evidence>
<protein>
    <submittedName>
        <fullName evidence="4">DNA gyrase inhibitor YacG</fullName>
    </submittedName>
</protein>
<dbReference type="EMBL" id="JAIOIV010000131">
    <property type="protein sequence ID" value="MBZ0157920.1"/>
    <property type="molecule type" value="Genomic_DNA"/>
</dbReference>
<dbReference type="Gene3D" id="3.30.50.10">
    <property type="entry name" value="Erythroid Transcription Factor GATA-1, subunit A"/>
    <property type="match status" value="1"/>
</dbReference>
<gene>
    <name evidence="4" type="ORF">K8I29_17115</name>
</gene>
<comment type="caution">
    <text evidence="4">The sequence shown here is derived from an EMBL/GenBank/DDBJ whole genome shotgun (WGS) entry which is preliminary data.</text>
</comment>
<accession>A0A953M2T2</accession>
<proteinExistence type="inferred from homology"/>
<evidence type="ECO:0000256" key="2">
    <source>
        <dbReference type="ARBA" id="ARBA00022833"/>
    </source>
</evidence>
<reference evidence="4" key="2">
    <citation type="submission" date="2021-08" db="EMBL/GenBank/DDBJ databases">
        <authorList>
            <person name="Dalcin Martins P."/>
        </authorList>
    </citation>
    <scope>NUCLEOTIDE SEQUENCE</scope>
    <source>
        <strain evidence="4">MAG_39</strain>
    </source>
</reference>
<dbReference type="InterPro" id="IPR005584">
    <property type="entry name" value="DNA_gyrase_inhibitor_YacG"/>
</dbReference>
<evidence type="ECO:0000256" key="1">
    <source>
        <dbReference type="ARBA" id="ARBA00022723"/>
    </source>
</evidence>
<dbReference type="AlphaFoldDB" id="A0A953M2T2"/>
<keyword evidence="2" id="KW-0862">Zinc</keyword>
<evidence type="ECO:0000256" key="3">
    <source>
        <dbReference type="SAM" id="MobiDB-lite"/>
    </source>
</evidence>
<dbReference type="GO" id="GO:0008270">
    <property type="term" value="F:zinc ion binding"/>
    <property type="evidence" value="ECO:0007669"/>
    <property type="project" value="InterPro"/>
</dbReference>
<dbReference type="GO" id="GO:0006355">
    <property type="term" value="P:regulation of DNA-templated transcription"/>
    <property type="evidence" value="ECO:0007669"/>
    <property type="project" value="InterPro"/>
</dbReference>